<sequence length="459" mass="51143">MSRSFRDPAGQVEDDGRRILRVVHAAARAATQELLDSDLYAGLIRDGFLIEARNVRPSADGGLEIDHPRVDIPSYPFEWTPAMLADAALLTLDVQTRAWVAGWTLKDAPANNVLFQGSRPVLCDLLSLQKRQPDDAPGWQAYGQFVRHFVLPLLAIAQHGRTPRDIFLAHRDGLRAAEVAPFIPWHAHLGLAMWLHVRLPARLERRRIAGNTAREHAPGKTPHNPRADGTPWLLSNLRGFIQRLARSSQAVSTWSAYTGNRDHYADAELQAKRTAVQALVSARRPQRVLDIGANSGEFSLLAALAGAKVVALDDDINALDQLHRHLRDNGSDIQCIHANFARPTPATGWQLTETQSLPTRLSGRFDLVLMLAVVHHLAVTERLPLPQLFETLADCCAGTLLLEFVPRDDPRFAEIAAANASLYEGWSLQTLLDAARPWFELREQTRISSHRTLLQLQRR</sequence>
<reference evidence="1 2" key="1">
    <citation type="journal article" date="2007" name="Int. J. Syst. Evol. Microbiol.">
        <title>Description of Pelomonas aquatica sp. nov. and Pelomonas puraquae sp. nov., isolated from industrial and haemodialysis water.</title>
        <authorList>
            <person name="Gomila M."/>
            <person name="Bowien B."/>
            <person name="Falsen E."/>
            <person name="Moore E.R."/>
            <person name="Lalucat J."/>
        </authorList>
    </citation>
    <scope>NUCLEOTIDE SEQUENCE [LARGE SCALE GENOMIC DNA]</scope>
    <source>
        <strain evidence="1 2">CCUG 52769</strain>
    </source>
</reference>
<comment type="caution">
    <text evidence="1">The sequence shown here is derived from an EMBL/GenBank/DDBJ whole genome shotgun (WGS) entry which is preliminary data.</text>
</comment>
<protein>
    <recommendedName>
        <fullName evidence="3">SAM-dependent methyltransferase</fullName>
    </recommendedName>
</protein>
<evidence type="ECO:0000313" key="1">
    <source>
        <dbReference type="EMBL" id="OWR03370.1"/>
    </source>
</evidence>
<evidence type="ECO:0000313" key="2">
    <source>
        <dbReference type="Proteomes" id="UP000197446"/>
    </source>
</evidence>
<name>A0A254N6K7_9BURK</name>
<dbReference type="AlphaFoldDB" id="A0A254N6K7"/>
<dbReference type="InterPro" id="IPR029063">
    <property type="entry name" value="SAM-dependent_MTases_sf"/>
</dbReference>
<proteinExistence type="predicted"/>
<dbReference type="OrthoDB" id="9765084at2"/>
<dbReference type="SUPFAM" id="SSF53335">
    <property type="entry name" value="S-adenosyl-L-methionine-dependent methyltransferases"/>
    <property type="match status" value="1"/>
</dbReference>
<evidence type="ECO:0008006" key="3">
    <source>
        <dbReference type="Google" id="ProtNLM"/>
    </source>
</evidence>
<dbReference type="Gene3D" id="3.40.50.150">
    <property type="entry name" value="Vaccinia Virus protein VP39"/>
    <property type="match status" value="1"/>
</dbReference>
<gene>
    <name evidence="1" type="ORF">CDO81_12770</name>
</gene>
<dbReference type="RefSeq" id="WP_088483607.1">
    <property type="nucleotide sequence ID" value="NZ_NISI01000005.1"/>
</dbReference>
<dbReference type="EMBL" id="NISI01000005">
    <property type="protein sequence ID" value="OWR03370.1"/>
    <property type="molecule type" value="Genomic_DNA"/>
</dbReference>
<keyword evidence="2" id="KW-1185">Reference proteome</keyword>
<accession>A0A254N6K7</accession>
<organism evidence="1 2">
    <name type="scientific">Roseateles puraquae</name>
    <dbReference type="NCBI Taxonomy" id="431059"/>
    <lineage>
        <taxon>Bacteria</taxon>
        <taxon>Pseudomonadati</taxon>
        <taxon>Pseudomonadota</taxon>
        <taxon>Betaproteobacteria</taxon>
        <taxon>Burkholderiales</taxon>
        <taxon>Sphaerotilaceae</taxon>
        <taxon>Roseateles</taxon>
    </lineage>
</organism>
<dbReference type="CDD" id="cd02440">
    <property type="entry name" value="AdoMet_MTases"/>
    <property type="match status" value="1"/>
</dbReference>
<dbReference type="Pfam" id="PF13489">
    <property type="entry name" value="Methyltransf_23"/>
    <property type="match status" value="1"/>
</dbReference>
<dbReference type="Proteomes" id="UP000197446">
    <property type="component" value="Unassembled WGS sequence"/>
</dbReference>